<proteinExistence type="predicted"/>
<organism evidence="1 2">
    <name type="scientific">Oidiodendron maius (strain Zn)</name>
    <dbReference type="NCBI Taxonomy" id="913774"/>
    <lineage>
        <taxon>Eukaryota</taxon>
        <taxon>Fungi</taxon>
        <taxon>Dikarya</taxon>
        <taxon>Ascomycota</taxon>
        <taxon>Pezizomycotina</taxon>
        <taxon>Leotiomycetes</taxon>
        <taxon>Leotiomycetes incertae sedis</taxon>
        <taxon>Myxotrichaceae</taxon>
        <taxon>Oidiodendron</taxon>
    </lineage>
</organism>
<name>A0A0C3CPL0_OIDMZ</name>
<dbReference type="HOGENOM" id="CLU_1200142_0_0_1"/>
<sequence>MVRKGRPADEVSWKGDEVDGEWLAAAGIGRSRFNAHTAGFGAEANSKPAIVSFSLPSAWPDERDRWSLGHKKTWKHRCCQGGVTRYALGTLCYFGTLRAVAARESIRRYPRLLVDMSYPHTQGHNTSKGGALKKETCRSILGRRLSSALSGHRHLPWPDDISRWFERPAAGSWQRPGRDKPGTAGGSRGVILGAVPHRGRLSATQEAALLRTAMPCVFATRYKSCQCILRV</sequence>
<dbReference type="InParanoid" id="A0A0C3CPL0"/>
<reference evidence="1 2" key="1">
    <citation type="submission" date="2014-04" db="EMBL/GenBank/DDBJ databases">
        <authorList>
            <consortium name="DOE Joint Genome Institute"/>
            <person name="Kuo A."/>
            <person name="Martino E."/>
            <person name="Perotto S."/>
            <person name="Kohler A."/>
            <person name="Nagy L.G."/>
            <person name="Floudas D."/>
            <person name="Copeland A."/>
            <person name="Barry K.W."/>
            <person name="Cichocki N."/>
            <person name="Veneault-Fourrey C."/>
            <person name="LaButti K."/>
            <person name="Lindquist E.A."/>
            <person name="Lipzen A."/>
            <person name="Lundell T."/>
            <person name="Morin E."/>
            <person name="Murat C."/>
            <person name="Sun H."/>
            <person name="Tunlid A."/>
            <person name="Henrissat B."/>
            <person name="Grigoriev I.V."/>
            <person name="Hibbett D.S."/>
            <person name="Martin F."/>
            <person name="Nordberg H.P."/>
            <person name="Cantor M.N."/>
            <person name="Hua S.X."/>
        </authorList>
    </citation>
    <scope>NUCLEOTIDE SEQUENCE [LARGE SCALE GENOMIC DNA]</scope>
    <source>
        <strain evidence="1 2">Zn</strain>
    </source>
</reference>
<dbReference type="EMBL" id="KN832876">
    <property type="protein sequence ID" value="KIN00974.1"/>
    <property type="molecule type" value="Genomic_DNA"/>
</dbReference>
<evidence type="ECO:0000313" key="2">
    <source>
        <dbReference type="Proteomes" id="UP000054321"/>
    </source>
</evidence>
<dbReference type="Proteomes" id="UP000054321">
    <property type="component" value="Unassembled WGS sequence"/>
</dbReference>
<reference evidence="2" key="2">
    <citation type="submission" date="2015-01" db="EMBL/GenBank/DDBJ databases">
        <title>Evolutionary Origins and Diversification of the Mycorrhizal Mutualists.</title>
        <authorList>
            <consortium name="DOE Joint Genome Institute"/>
            <consortium name="Mycorrhizal Genomics Consortium"/>
            <person name="Kohler A."/>
            <person name="Kuo A."/>
            <person name="Nagy L.G."/>
            <person name="Floudas D."/>
            <person name="Copeland A."/>
            <person name="Barry K.W."/>
            <person name="Cichocki N."/>
            <person name="Veneault-Fourrey C."/>
            <person name="LaButti K."/>
            <person name="Lindquist E.A."/>
            <person name="Lipzen A."/>
            <person name="Lundell T."/>
            <person name="Morin E."/>
            <person name="Murat C."/>
            <person name="Riley R."/>
            <person name="Ohm R."/>
            <person name="Sun H."/>
            <person name="Tunlid A."/>
            <person name="Henrissat B."/>
            <person name="Grigoriev I.V."/>
            <person name="Hibbett D.S."/>
            <person name="Martin F."/>
        </authorList>
    </citation>
    <scope>NUCLEOTIDE SEQUENCE [LARGE SCALE GENOMIC DNA]</scope>
    <source>
        <strain evidence="2">Zn</strain>
    </source>
</reference>
<keyword evidence="2" id="KW-1185">Reference proteome</keyword>
<protein>
    <submittedName>
        <fullName evidence="1">Uncharacterized protein</fullName>
    </submittedName>
</protein>
<gene>
    <name evidence="1" type="ORF">OIDMADRAFT_28684</name>
</gene>
<accession>A0A0C3CPL0</accession>
<dbReference type="AlphaFoldDB" id="A0A0C3CPL0"/>
<evidence type="ECO:0000313" key="1">
    <source>
        <dbReference type="EMBL" id="KIN00974.1"/>
    </source>
</evidence>